<evidence type="ECO:0000256" key="1">
    <source>
        <dbReference type="ARBA" id="ARBA00023125"/>
    </source>
</evidence>
<gene>
    <name evidence="4" type="ORF">E6K78_13060</name>
</gene>
<dbReference type="InterPro" id="IPR044068">
    <property type="entry name" value="CB"/>
</dbReference>
<feature type="domain" description="Core-binding (CB)" evidence="3">
    <location>
        <begin position="162"/>
        <end position="246"/>
    </location>
</feature>
<evidence type="ECO:0000259" key="3">
    <source>
        <dbReference type="PROSITE" id="PS51900"/>
    </source>
</evidence>
<evidence type="ECO:0000313" key="5">
    <source>
        <dbReference type="Proteomes" id="UP000316609"/>
    </source>
</evidence>
<dbReference type="Pfam" id="PF13495">
    <property type="entry name" value="Phage_int_SAM_4"/>
    <property type="match status" value="1"/>
</dbReference>
<protein>
    <recommendedName>
        <fullName evidence="3">Core-binding (CB) domain-containing protein</fullName>
    </recommendedName>
</protein>
<evidence type="ECO:0000256" key="2">
    <source>
        <dbReference type="PROSITE-ProRule" id="PRU01248"/>
    </source>
</evidence>
<dbReference type="SUPFAM" id="SSF56349">
    <property type="entry name" value="DNA breaking-rejoining enzymes"/>
    <property type="match status" value="1"/>
</dbReference>
<dbReference type="AlphaFoldDB" id="A0A538TC20"/>
<comment type="caution">
    <text evidence="4">The sequence shown here is derived from an EMBL/GenBank/DDBJ whole genome shotgun (WGS) entry which is preliminary data.</text>
</comment>
<reference evidence="4 5" key="1">
    <citation type="journal article" date="2019" name="Nat. Microbiol.">
        <title>Mediterranean grassland soil C-N compound turnover is dependent on rainfall and depth, and is mediated by genomically divergent microorganisms.</title>
        <authorList>
            <person name="Diamond S."/>
            <person name="Andeer P.F."/>
            <person name="Li Z."/>
            <person name="Crits-Christoph A."/>
            <person name="Burstein D."/>
            <person name="Anantharaman K."/>
            <person name="Lane K.R."/>
            <person name="Thomas B.C."/>
            <person name="Pan C."/>
            <person name="Northen T.R."/>
            <person name="Banfield J.F."/>
        </authorList>
    </citation>
    <scope>NUCLEOTIDE SEQUENCE [LARGE SCALE GENOMIC DNA]</scope>
    <source>
        <strain evidence="4">WS_8</strain>
    </source>
</reference>
<dbReference type="Gene3D" id="1.10.150.130">
    <property type="match status" value="1"/>
</dbReference>
<dbReference type="InterPro" id="IPR011010">
    <property type="entry name" value="DNA_brk_join_enz"/>
</dbReference>
<sequence length="331" mass="37358">MANTWQWQVFATLTHRDPEELRGSYTHVGVGGAERQLIRWWDRSIRPRAPGAFAWFQMEAHKARPTPHWHGLIGGLPSDLQRSDIWSEWFKAPRGGLARLEPIRDVDGVRTWASRGSSAICVTLVDSLAACCPPGRKAMTGARTFTTRSRPMRWAEMRDERTALLEVIESFLVQRHDLSSATIDNYRRRLTDFTRWCETTVGRVALVGDLEGGTVDAFLSHLRVTVSGQTARSAWVALRSLAKYLADRRIHHDDGQSVLRLVRMPRVKDEWRRGLTDDEMFRVLEVSSQGELGPRDGAIVLTLLAVSGTSACRSVVSTSVRRRASRSIRAM</sequence>
<proteinExistence type="predicted"/>
<dbReference type="GO" id="GO:0015074">
    <property type="term" value="P:DNA integration"/>
    <property type="evidence" value="ECO:0007669"/>
    <property type="project" value="InterPro"/>
</dbReference>
<dbReference type="EMBL" id="VBOY01000187">
    <property type="protein sequence ID" value="TMQ61179.1"/>
    <property type="molecule type" value="Genomic_DNA"/>
</dbReference>
<organism evidence="4 5">
    <name type="scientific">Eiseniibacteriota bacterium</name>
    <dbReference type="NCBI Taxonomy" id="2212470"/>
    <lineage>
        <taxon>Bacteria</taxon>
        <taxon>Candidatus Eiseniibacteriota</taxon>
    </lineage>
</organism>
<evidence type="ECO:0000313" key="4">
    <source>
        <dbReference type="EMBL" id="TMQ61179.1"/>
    </source>
</evidence>
<keyword evidence="1 2" id="KW-0238">DNA-binding</keyword>
<dbReference type="PROSITE" id="PS51900">
    <property type="entry name" value="CB"/>
    <property type="match status" value="1"/>
</dbReference>
<dbReference type="InterPro" id="IPR004107">
    <property type="entry name" value="Integrase_SAM-like_N"/>
</dbReference>
<dbReference type="InterPro" id="IPR010998">
    <property type="entry name" value="Integrase_recombinase_N"/>
</dbReference>
<accession>A0A538TC20</accession>
<dbReference type="Proteomes" id="UP000316609">
    <property type="component" value="Unassembled WGS sequence"/>
</dbReference>
<name>A0A538TC20_UNCEI</name>
<dbReference type="GO" id="GO:0003677">
    <property type="term" value="F:DNA binding"/>
    <property type="evidence" value="ECO:0007669"/>
    <property type="project" value="UniProtKB-UniRule"/>
</dbReference>